<evidence type="ECO:0000256" key="8">
    <source>
        <dbReference type="ARBA" id="ARBA00023136"/>
    </source>
</evidence>
<dbReference type="GO" id="GO:0030148">
    <property type="term" value="P:sphingolipid biosynthetic process"/>
    <property type="evidence" value="ECO:0007669"/>
    <property type="project" value="TreeGrafter"/>
</dbReference>
<feature type="transmembrane region" description="Helical" evidence="10">
    <location>
        <begin position="267"/>
        <end position="287"/>
    </location>
</feature>
<evidence type="ECO:0000256" key="9">
    <source>
        <dbReference type="ARBA" id="ARBA00023160"/>
    </source>
</evidence>
<gene>
    <name evidence="11" type="ORF">Ocin01_04019</name>
</gene>
<feature type="transmembrane region" description="Helical" evidence="10">
    <location>
        <begin position="95"/>
        <end position="114"/>
    </location>
</feature>
<dbReference type="PROSITE" id="PS01188">
    <property type="entry name" value="ELO"/>
    <property type="match status" value="1"/>
</dbReference>
<name>A0A1D2NBL6_ORCCI</name>
<keyword evidence="8 10" id="KW-0472">Membrane</keyword>
<feature type="transmembrane region" description="Helical" evidence="10">
    <location>
        <begin position="64"/>
        <end position="83"/>
    </location>
</feature>
<evidence type="ECO:0000256" key="6">
    <source>
        <dbReference type="ARBA" id="ARBA00022989"/>
    </source>
</evidence>
<evidence type="ECO:0000313" key="12">
    <source>
        <dbReference type="Proteomes" id="UP000094527"/>
    </source>
</evidence>
<dbReference type="AlphaFoldDB" id="A0A1D2NBL6"/>
<dbReference type="Pfam" id="PF01151">
    <property type="entry name" value="ELO"/>
    <property type="match status" value="1"/>
</dbReference>
<feature type="transmembrane region" description="Helical" evidence="10">
    <location>
        <begin position="227"/>
        <end position="247"/>
    </location>
</feature>
<evidence type="ECO:0000256" key="4">
    <source>
        <dbReference type="ARBA" id="ARBA00022692"/>
    </source>
</evidence>
<evidence type="ECO:0000313" key="11">
    <source>
        <dbReference type="EMBL" id="ODN02650.1"/>
    </source>
</evidence>
<evidence type="ECO:0000256" key="5">
    <source>
        <dbReference type="ARBA" id="ARBA00022832"/>
    </source>
</evidence>
<dbReference type="EC" id="2.3.1.199" evidence="10"/>
<dbReference type="GO" id="GO:0019367">
    <property type="term" value="P:fatty acid elongation, saturated fatty acid"/>
    <property type="evidence" value="ECO:0007669"/>
    <property type="project" value="TreeGrafter"/>
</dbReference>
<keyword evidence="6 10" id="KW-1133">Transmembrane helix</keyword>
<dbReference type="EMBL" id="LJIJ01000101">
    <property type="protein sequence ID" value="ODN02650.1"/>
    <property type="molecule type" value="Genomic_DNA"/>
</dbReference>
<keyword evidence="5 10" id="KW-0276">Fatty acid metabolism</keyword>
<dbReference type="GO" id="GO:0042761">
    <property type="term" value="P:very long-chain fatty acid biosynthetic process"/>
    <property type="evidence" value="ECO:0007669"/>
    <property type="project" value="TreeGrafter"/>
</dbReference>
<evidence type="ECO:0000256" key="2">
    <source>
        <dbReference type="ARBA" id="ARBA00022516"/>
    </source>
</evidence>
<keyword evidence="4 10" id="KW-0812">Transmembrane</keyword>
<sequence>MEKEAQDIFLENISNQDPLAGMLPKSIDMIPDPVSTPSYMETLDFEKNFPYNEWRIWMGQNWKLSVHISFLYIMGIFLGQKWMKGKQPYKLDNLLRIWNLLLAAFSLAGFLRSIPEVAHLLHRPNGFYRISCSRDDYNVASAYWSFIGTLSKVAELGDTAFLVLRKRPVMFLHWYHHATVMLYTWYTYEDNDPCHRWFIVMNYFVHTIMYTYYALRAMGFRLPRSVSMLITSLQIGQMIGGAFFNIHGFVMLSQGVPCSRKLHNIKFALLMYMSYLLLFAHFFYTSYLTPKRKTSKHPHSH</sequence>
<dbReference type="InterPro" id="IPR030457">
    <property type="entry name" value="ELO_CS"/>
</dbReference>
<dbReference type="OrthoDB" id="10259681at2759"/>
<dbReference type="GO" id="GO:0034626">
    <property type="term" value="P:fatty acid elongation, polyunsaturated fatty acid"/>
    <property type="evidence" value="ECO:0007669"/>
    <property type="project" value="TreeGrafter"/>
</dbReference>
<keyword evidence="2 10" id="KW-0444">Lipid biosynthesis</keyword>
<keyword evidence="7 10" id="KW-0443">Lipid metabolism</keyword>
<accession>A0A1D2NBL6</accession>
<comment type="subcellular location">
    <subcellularLocation>
        <location evidence="1">Membrane</location>
        <topology evidence="1">Multi-pass membrane protein</topology>
    </subcellularLocation>
</comment>
<comment type="caution">
    <text evidence="11">The sequence shown here is derived from an EMBL/GenBank/DDBJ whole genome shotgun (WGS) entry which is preliminary data.</text>
</comment>
<keyword evidence="9 10" id="KW-0275">Fatty acid biosynthesis</keyword>
<protein>
    <recommendedName>
        <fullName evidence="10">Elongation of very long chain fatty acids protein</fullName>
        <ecNumber evidence="10">2.3.1.199</ecNumber>
    </recommendedName>
    <alternativeName>
        <fullName evidence="10">Very-long-chain 3-oxoacyl-CoA synthase</fullName>
    </alternativeName>
</protein>
<dbReference type="PANTHER" id="PTHR11157">
    <property type="entry name" value="FATTY ACID ACYL TRANSFERASE-RELATED"/>
    <property type="match status" value="1"/>
</dbReference>
<evidence type="ECO:0000256" key="7">
    <source>
        <dbReference type="ARBA" id="ARBA00023098"/>
    </source>
</evidence>
<reference evidence="11 12" key="1">
    <citation type="journal article" date="2016" name="Genome Biol. Evol.">
        <title>Gene Family Evolution Reflects Adaptation to Soil Environmental Stressors in the Genome of the Collembolan Orchesella cincta.</title>
        <authorList>
            <person name="Faddeeva-Vakhrusheva A."/>
            <person name="Derks M.F."/>
            <person name="Anvar S.Y."/>
            <person name="Agamennone V."/>
            <person name="Suring W."/>
            <person name="Smit S."/>
            <person name="van Straalen N.M."/>
            <person name="Roelofs D."/>
        </authorList>
    </citation>
    <scope>NUCLEOTIDE SEQUENCE [LARGE SCALE GENOMIC DNA]</scope>
    <source>
        <tissue evidence="11">Mixed pool</tissue>
    </source>
</reference>
<keyword evidence="12" id="KW-1185">Reference proteome</keyword>
<evidence type="ECO:0000256" key="10">
    <source>
        <dbReference type="RuleBase" id="RU361115"/>
    </source>
</evidence>
<proteinExistence type="inferred from homology"/>
<organism evidence="11 12">
    <name type="scientific">Orchesella cincta</name>
    <name type="common">Springtail</name>
    <name type="synonym">Podura cincta</name>
    <dbReference type="NCBI Taxonomy" id="48709"/>
    <lineage>
        <taxon>Eukaryota</taxon>
        <taxon>Metazoa</taxon>
        <taxon>Ecdysozoa</taxon>
        <taxon>Arthropoda</taxon>
        <taxon>Hexapoda</taxon>
        <taxon>Collembola</taxon>
        <taxon>Entomobryomorpha</taxon>
        <taxon>Entomobryoidea</taxon>
        <taxon>Orchesellidae</taxon>
        <taxon>Orchesellinae</taxon>
        <taxon>Orchesella</taxon>
    </lineage>
</organism>
<comment type="similarity">
    <text evidence="10">Belongs to the ELO family.</text>
</comment>
<evidence type="ECO:0000256" key="3">
    <source>
        <dbReference type="ARBA" id="ARBA00022679"/>
    </source>
</evidence>
<dbReference type="GO" id="GO:0005789">
    <property type="term" value="C:endoplasmic reticulum membrane"/>
    <property type="evidence" value="ECO:0007669"/>
    <property type="project" value="TreeGrafter"/>
</dbReference>
<evidence type="ECO:0000256" key="1">
    <source>
        <dbReference type="ARBA" id="ARBA00004141"/>
    </source>
</evidence>
<dbReference type="Proteomes" id="UP000094527">
    <property type="component" value="Unassembled WGS sequence"/>
</dbReference>
<dbReference type="GO" id="GO:0009922">
    <property type="term" value="F:fatty acid elongase activity"/>
    <property type="evidence" value="ECO:0007669"/>
    <property type="project" value="UniProtKB-EC"/>
</dbReference>
<feature type="transmembrane region" description="Helical" evidence="10">
    <location>
        <begin position="169"/>
        <end position="186"/>
    </location>
</feature>
<dbReference type="OMA" id="HIRWAAN"/>
<dbReference type="PANTHER" id="PTHR11157:SF17">
    <property type="entry name" value="ELONGATION OF VERY LONG CHAIN FATTY ACIDS PROTEIN 6"/>
    <property type="match status" value="1"/>
</dbReference>
<keyword evidence="3 10" id="KW-0808">Transferase</keyword>
<dbReference type="STRING" id="48709.A0A1D2NBL6"/>
<comment type="catalytic activity">
    <reaction evidence="10">
        <text>a very-long-chain acyl-CoA + malonyl-CoA + H(+) = a very-long-chain 3-oxoacyl-CoA + CO2 + CoA</text>
        <dbReference type="Rhea" id="RHEA:32727"/>
        <dbReference type="ChEBI" id="CHEBI:15378"/>
        <dbReference type="ChEBI" id="CHEBI:16526"/>
        <dbReference type="ChEBI" id="CHEBI:57287"/>
        <dbReference type="ChEBI" id="CHEBI:57384"/>
        <dbReference type="ChEBI" id="CHEBI:90725"/>
        <dbReference type="ChEBI" id="CHEBI:90736"/>
        <dbReference type="EC" id="2.3.1.199"/>
    </reaction>
</comment>
<feature type="transmembrane region" description="Helical" evidence="10">
    <location>
        <begin position="198"/>
        <end position="215"/>
    </location>
</feature>
<dbReference type="GO" id="GO:0034625">
    <property type="term" value="P:fatty acid elongation, monounsaturated fatty acid"/>
    <property type="evidence" value="ECO:0007669"/>
    <property type="project" value="TreeGrafter"/>
</dbReference>
<dbReference type="InterPro" id="IPR002076">
    <property type="entry name" value="ELO_fam"/>
</dbReference>